<reference evidence="1 2" key="1">
    <citation type="submission" date="2020-08" db="EMBL/GenBank/DDBJ databases">
        <title>Genomic Encyclopedia of Type Strains, Phase IV (KMG-IV): sequencing the most valuable type-strain genomes for metagenomic binning, comparative biology and taxonomic classification.</title>
        <authorList>
            <person name="Goeker M."/>
        </authorList>
    </citation>
    <scope>NUCLEOTIDE SEQUENCE [LARGE SCALE GENOMIC DNA]</scope>
    <source>
        <strain evidence="1 2">DSM 101015</strain>
    </source>
</reference>
<dbReference type="AlphaFoldDB" id="A0A7W6M9T0"/>
<dbReference type="Proteomes" id="UP000565745">
    <property type="component" value="Unassembled WGS sequence"/>
</dbReference>
<dbReference type="OrthoDB" id="7203640at2"/>
<evidence type="ECO:0008006" key="3">
    <source>
        <dbReference type="Google" id="ProtNLM"/>
    </source>
</evidence>
<dbReference type="RefSeq" id="WP_025055806.1">
    <property type="nucleotide sequence ID" value="NZ_JACIFU010000003.1"/>
</dbReference>
<protein>
    <recommendedName>
        <fullName evidence="3">Glycosyl transferase family 2</fullName>
    </recommendedName>
</protein>
<dbReference type="Pfam" id="PF13704">
    <property type="entry name" value="Glyco_tranf_2_4"/>
    <property type="match status" value="1"/>
</dbReference>
<evidence type="ECO:0000313" key="2">
    <source>
        <dbReference type="Proteomes" id="UP000565745"/>
    </source>
</evidence>
<gene>
    <name evidence="1" type="ORF">GGR93_002887</name>
</gene>
<keyword evidence="2" id="KW-1185">Reference proteome</keyword>
<organism evidence="1 2">
    <name type="scientific">Sulfitobacter noctilucicola</name>
    <dbReference type="NCBI Taxonomy" id="1342301"/>
    <lineage>
        <taxon>Bacteria</taxon>
        <taxon>Pseudomonadati</taxon>
        <taxon>Pseudomonadota</taxon>
        <taxon>Alphaproteobacteria</taxon>
        <taxon>Rhodobacterales</taxon>
        <taxon>Roseobacteraceae</taxon>
        <taxon>Sulfitobacter</taxon>
    </lineage>
</organism>
<dbReference type="EMBL" id="JACIFU010000003">
    <property type="protein sequence ID" value="MBB4175099.1"/>
    <property type="molecule type" value="Genomic_DNA"/>
</dbReference>
<sequence>MLTVGAILREPLVDTLRFVDWYQEQGADQVILCFDDTDDPAIEALAHREGVRCIPCTHKFWRQIGINPGARFTKRQNAAMQFVYDRSPVGWFLNVDGDEFVHLEGRNLKEEVSRQPKDVNAFIIRPVERIRCPHSPDYLQFRMPMPRWRCKAIYGDFSQAMRKRQGLAGHWYGKSVTRTGLIKHTMRQHFMQTPEGDHLTDVTLGPEQGAYLLHFVDQGFEAWRSKLEWRLSSRGFRPEMAAFINAALVSAEPEKALRAIHDALFVFDAPRISKLEEAGASFRVDLRENEKFRGYFSGELVYA</sequence>
<accession>A0A7W6M9T0</accession>
<comment type="caution">
    <text evidence="1">The sequence shown here is derived from an EMBL/GenBank/DDBJ whole genome shotgun (WGS) entry which is preliminary data.</text>
</comment>
<name>A0A7W6M9T0_9RHOB</name>
<evidence type="ECO:0000313" key="1">
    <source>
        <dbReference type="EMBL" id="MBB4175099.1"/>
    </source>
</evidence>
<proteinExistence type="predicted"/>